<evidence type="ECO:0000313" key="3">
    <source>
        <dbReference type="EMBL" id="KAF9536782.1"/>
    </source>
</evidence>
<evidence type="ECO:0000256" key="1">
    <source>
        <dbReference type="SAM" id="MobiDB-lite"/>
    </source>
</evidence>
<dbReference type="AlphaFoldDB" id="A0A9P6EWT2"/>
<feature type="compositionally biased region" description="Basic and acidic residues" evidence="1">
    <location>
        <begin position="78"/>
        <end position="108"/>
    </location>
</feature>
<feature type="compositionally biased region" description="Low complexity" evidence="1">
    <location>
        <begin position="308"/>
        <end position="319"/>
    </location>
</feature>
<protein>
    <submittedName>
        <fullName evidence="3">Uncharacterized protein</fullName>
    </submittedName>
</protein>
<evidence type="ECO:0000256" key="2">
    <source>
        <dbReference type="SAM" id="Phobius"/>
    </source>
</evidence>
<feature type="transmembrane region" description="Helical" evidence="2">
    <location>
        <begin position="12"/>
        <end position="30"/>
    </location>
</feature>
<keyword evidence="4" id="KW-1185">Reference proteome</keyword>
<dbReference type="Proteomes" id="UP000723463">
    <property type="component" value="Unassembled WGS sequence"/>
</dbReference>
<keyword evidence="2" id="KW-0812">Transmembrane</keyword>
<feature type="region of interest" description="Disordered" evidence="1">
    <location>
        <begin position="297"/>
        <end position="319"/>
    </location>
</feature>
<gene>
    <name evidence="3" type="ORF">EC957_009728</name>
</gene>
<evidence type="ECO:0000313" key="4">
    <source>
        <dbReference type="Proteomes" id="UP000723463"/>
    </source>
</evidence>
<sequence length="319" mass="34770">MPFLSLANPRSRASLIAAFLLLEFMAILWLREFGPKDGADRAPLFNPRSQPPQSHQELQQEREEVLHLQVKKYRVSMKQEEGRDVEHAVVKSGRDAGGRLQGEKKTRDTGANGSKDQRPRGHQQQVEQDQKGRHPHRAPKPITVNNQSTSKRATERIKSKVSSLAAAAAASIPKARKVIKSNTHNKSTKSRKPANKAKHPNAVKNQRGGFKSTQERKEAQLIPVLDEHGATIEDHFISPRDSDGDGVPDYFVLLRPSSDNGKDMMDLGLFDEVVVAPVLAPAPAVAAVALPHVAPATVPSPIAPPQAPAAAPVVPLQSK</sequence>
<comment type="caution">
    <text evidence="3">The sequence shown here is derived from an EMBL/GenBank/DDBJ whole genome shotgun (WGS) entry which is preliminary data.</text>
</comment>
<feature type="region of interest" description="Disordered" evidence="1">
    <location>
        <begin position="40"/>
        <end position="62"/>
    </location>
</feature>
<organism evidence="3 4">
    <name type="scientific">Mortierella hygrophila</name>
    <dbReference type="NCBI Taxonomy" id="979708"/>
    <lineage>
        <taxon>Eukaryota</taxon>
        <taxon>Fungi</taxon>
        <taxon>Fungi incertae sedis</taxon>
        <taxon>Mucoromycota</taxon>
        <taxon>Mortierellomycotina</taxon>
        <taxon>Mortierellomycetes</taxon>
        <taxon>Mortierellales</taxon>
        <taxon>Mortierellaceae</taxon>
        <taxon>Mortierella</taxon>
    </lineage>
</organism>
<reference evidence="3" key="1">
    <citation type="journal article" date="2020" name="Fungal Divers.">
        <title>Resolving the Mortierellaceae phylogeny through synthesis of multi-gene phylogenetics and phylogenomics.</title>
        <authorList>
            <person name="Vandepol N."/>
            <person name="Liber J."/>
            <person name="Desiro A."/>
            <person name="Na H."/>
            <person name="Kennedy M."/>
            <person name="Barry K."/>
            <person name="Grigoriev I.V."/>
            <person name="Miller A.N."/>
            <person name="O'Donnell K."/>
            <person name="Stajich J.E."/>
            <person name="Bonito G."/>
        </authorList>
    </citation>
    <scope>NUCLEOTIDE SEQUENCE</scope>
    <source>
        <strain evidence="3">NRRL 2591</strain>
    </source>
</reference>
<feature type="compositionally biased region" description="Polar residues" evidence="1">
    <location>
        <begin position="47"/>
        <end position="57"/>
    </location>
</feature>
<proteinExistence type="predicted"/>
<dbReference type="EMBL" id="JAAAXW010000553">
    <property type="protein sequence ID" value="KAF9536782.1"/>
    <property type="molecule type" value="Genomic_DNA"/>
</dbReference>
<feature type="compositionally biased region" description="Low complexity" evidence="1">
    <location>
        <begin position="160"/>
        <end position="173"/>
    </location>
</feature>
<accession>A0A9P6EWT2</accession>
<keyword evidence="2" id="KW-0472">Membrane</keyword>
<feature type="region of interest" description="Disordered" evidence="1">
    <location>
        <begin position="78"/>
        <end position="215"/>
    </location>
</feature>
<name>A0A9P6EWT2_9FUNG</name>
<keyword evidence="2" id="KW-1133">Transmembrane helix</keyword>
<feature type="compositionally biased region" description="Basic residues" evidence="1">
    <location>
        <begin position="186"/>
        <end position="201"/>
    </location>
</feature>